<feature type="non-terminal residue" evidence="2">
    <location>
        <position position="93"/>
    </location>
</feature>
<comment type="caution">
    <text evidence="2">The sequence shown here is derived from an EMBL/GenBank/DDBJ whole genome shotgun (WGS) entry which is preliminary data.</text>
</comment>
<reference evidence="2" key="1">
    <citation type="submission" date="2019-03" db="EMBL/GenBank/DDBJ databases">
        <title>Single cell metagenomics reveals metabolic interactions within the superorganism composed of flagellate Streblomastix strix and complex community of Bacteroidetes bacteria on its surface.</title>
        <authorList>
            <person name="Treitli S.C."/>
            <person name="Kolisko M."/>
            <person name="Husnik F."/>
            <person name="Keeling P."/>
            <person name="Hampl V."/>
        </authorList>
    </citation>
    <scope>NUCLEOTIDE SEQUENCE</scope>
    <source>
        <strain evidence="2">STM</strain>
    </source>
</reference>
<organism evidence="2">
    <name type="scientific">termite gut metagenome</name>
    <dbReference type="NCBI Taxonomy" id="433724"/>
    <lineage>
        <taxon>unclassified sequences</taxon>
        <taxon>metagenomes</taxon>
        <taxon>organismal metagenomes</taxon>
    </lineage>
</organism>
<sequence length="93" mass="10965">MKSLNNNKQPENIHPVLKRILFIMKLTTLALIIFVVNISATVYSQRTKISLEVRDLSIKEALYQIESQSEFRFIYEHEKINLDKKVSIQMKNQ</sequence>
<keyword evidence="1" id="KW-1133">Transmembrane helix</keyword>
<feature type="transmembrane region" description="Helical" evidence="1">
    <location>
        <begin position="20"/>
        <end position="44"/>
    </location>
</feature>
<accession>A0A5J4Q208</accession>
<dbReference type="EMBL" id="SNRY01005065">
    <property type="protein sequence ID" value="KAA6315936.1"/>
    <property type="molecule type" value="Genomic_DNA"/>
</dbReference>
<dbReference type="AlphaFoldDB" id="A0A5J4Q208"/>
<keyword evidence="1" id="KW-0812">Transmembrane</keyword>
<proteinExistence type="predicted"/>
<gene>
    <name evidence="2" type="ORF">EZS27_033681</name>
</gene>
<keyword evidence="1" id="KW-0472">Membrane</keyword>
<evidence type="ECO:0000256" key="1">
    <source>
        <dbReference type="SAM" id="Phobius"/>
    </source>
</evidence>
<evidence type="ECO:0000313" key="2">
    <source>
        <dbReference type="EMBL" id="KAA6315936.1"/>
    </source>
</evidence>
<protein>
    <submittedName>
        <fullName evidence="2">Uncharacterized protein</fullName>
    </submittedName>
</protein>
<name>A0A5J4Q208_9ZZZZ</name>